<dbReference type="Proteomes" id="UP000033874">
    <property type="component" value="Unassembled WGS sequence"/>
</dbReference>
<organism evidence="1 2">
    <name type="scientific">Sphingobium chungbukense</name>
    <dbReference type="NCBI Taxonomy" id="56193"/>
    <lineage>
        <taxon>Bacteria</taxon>
        <taxon>Pseudomonadati</taxon>
        <taxon>Pseudomonadota</taxon>
        <taxon>Alphaproteobacteria</taxon>
        <taxon>Sphingomonadales</taxon>
        <taxon>Sphingomonadaceae</taxon>
        <taxon>Sphingobium</taxon>
    </lineage>
</organism>
<sequence length="158" mass="17251">MLFHLSIAARNPRHVAQVLAEFWRGEAFPFPPVAQGSWIAVAGDERGTAIEVYPLGTVLREAEGDADSFGEATQQNGYTATHAALATTLSQAEVMAIASREGWPAKYRKRGGTFGVIELWIEGRQMVELLTQEMQAEYLASATIDNFRAMMRGMSGDG</sequence>
<reference evidence="1 2" key="1">
    <citation type="submission" date="2015-04" db="EMBL/GenBank/DDBJ databases">
        <title>Genome sequence of aromatic hydrocarbons-degrading Sphingobium chungbukense DJ77.</title>
        <authorList>
            <person name="Kim Y.-C."/>
            <person name="Chae J.-C."/>
        </authorList>
    </citation>
    <scope>NUCLEOTIDE SEQUENCE [LARGE SCALE GENOMIC DNA]</scope>
    <source>
        <strain evidence="1 2">DJ77</strain>
    </source>
</reference>
<dbReference type="STRING" id="56193.YP76_11015"/>
<keyword evidence="2" id="KW-1185">Reference proteome</keyword>
<accession>A0A0M3AQF0</accession>
<evidence type="ECO:0000313" key="2">
    <source>
        <dbReference type="Proteomes" id="UP000033874"/>
    </source>
</evidence>
<proteinExistence type="predicted"/>
<dbReference type="PATRIC" id="fig|56193.3.peg.2287"/>
<dbReference type="RefSeq" id="WP_046763633.1">
    <property type="nucleotide sequence ID" value="NZ_LBIC01000004.1"/>
</dbReference>
<comment type="caution">
    <text evidence="1">The sequence shown here is derived from an EMBL/GenBank/DDBJ whole genome shotgun (WGS) entry which is preliminary data.</text>
</comment>
<evidence type="ECO:0000313" key="1">
    <source>
        <dbReference type="EMBL" id="KKW92427.1"/>
    </source>
</evidence>
<name>A0A0M3AQF0_9SPHN</name>
<protein>
    <submittedName>
        <fullName evidence="1">Uncharacterized protein</fullName>
    </submittedName>
</protein>
<gene>
    <name evidence="1" type="ORF">YP76_11015</name>
</gene>
<dbReference type="AlphaFoldDB" id="A0A0M3AQF0"/>
<dbReference type="EMBL" id="LBIC01000004">
    <property type="protein sequence ID" value="KKW92427.1"/>
    <property type="molecule type" value="Genomic_DNA"/>
</dbReference>